<keyword evidence="11" id="KW-1185">Reference proteome</keyword>
<dbReference type="GO" id="GO:0005886">
    <property type="term" value="C:plasma membrane"/>
    <property type="evidence" value="ECO:0007669"/>
    <property type="project" value="TreeGrafter"/>
</dbReference>
<sequence>MYSISFLVLLLGLVHCGYGGGHKIPDQGHWKVTDGDTVCIKMEAVIKLNLTYIVKGLRRRLESNHSLITVPASAVSTGNCSEEVAVDGTTISSQTMTLTFDATKNPGWSMKLAFSKDKKVGAQKNEFVLWKVWINANYSSMNGFSDALGQNHTYEETVHLDKDDNDVSTLANAIYANMKYSYFCPSAQTYPIIKKSDGDAPAASVTFKNFRVQAYGDTEQWHTRETCPADEHVSDLVPVIVGGCLAGLVLVTLVAYLIYRWRLPPEVVHLTNPHSHFEDMAFDHHGHRKHSSTTEDDEEIYESQKRHSSGSQKRTVRLNGHVNEAYH</sequence>
<evidence type="ECO:0000256" key="6">
    <source>
        <dbReference type="PROSITE-ProRule" id="PRU00740"/>
    </source>
</evidence>
<keyword evidence="1 6" id="KW-0812">Transmembrane</keyword>
<comment type="similarity">
    <text evidence="6">Belongs to the LAMP family.</text>
</comment>
<feature type="region of interest" description="Disordered" evidence="7">
    <location>
        <begin position="285"/>
        <end position="327"/>
    </location>
</feature>
<keyword evidence="2 9" id="KW-0732">Signal</keyword>
<dbReference type="AlphaFoldDB" id="A0A4U5MVI9"/>
<evidence type="ECO:0000256" key="7">
    <source>
        <dbReference type="SAM" id="MobiDB-lite"/>
    </source>
</evidence>
<keyword evidence="3 8" id="KW-1133">Transmembrane helix</keyword>
<organism evidence="10 11">
    <name type="scientific">Steinernema carpocapsae</name>
    <name type="common">Entomopathogenic nematode</name>
    <dbReference type="NCBI Taxonomy" id="34508"/>
    <lineage>
        <taxon>Eukaryota</taxon>
        <taxon>Metazoa</taxon>
        <taxon>Ecdysozoa</taxon>
        <taxon>Nematoda</taxon>
        <taxon>Chromadorea</taxon>
        <taxon>Rhabditida</taxon>
        <taxon>Tylenchina</taxon>
        <taxon>Panagrolaimomorpha</taxon>
        <taxon>Strongyloidoidea</taxon>
        <taxon>Steinernematidae</taxon>
        <taxon>Steinernema</taxon>
    </lineage>
</organism>
<reference evidence="10 11" key="1">
    <citation type="journal article" date="2015" name="Genome Biol.">
        <title>Comparative genomics of Steinernema reveals deeply conserved gene regulatory networks.</title>
        <authorList>
            <person name="Dillman A.R."/>
            <person name="Macchietto M."/>
            <person name="Porter C.F."/>
            <person name="Rogers A."/>
            <person name="Williams B."/>
            <person name="Antoshechkin I."/>
            <person name="Lee M.M."/>
            <person name="Goodwin Z."/>
            <person name="Lu X."/>
            <person name="Lewis E.E."/>
            <person name="Goodrich-Blair H."/>
            <person name="Stock S.P."/>
            <person name="Adams B.J."/>
            <person name="Sternberg P.W."/>
            <person name="Mortazavi A."/>
        </authorList>
    </citation>
    <scope>NUCLEOTIDE SEQUENCE [LARGE SCALE GENOMIC DNA]</scope>
    <source>
        <strain evidence="10 11">ALL</strain>
    </source>
</reference>
<evidence type="ECO:0000256" key="4">
    <source>
        <dbReference type="ARBA" id="ARBA00023136"/>
    </source>
</evidence>
<feature type="transmembrane region" description="Helical" evidence="8">
    <location>
        <begin position="236"/>
        <end position="259"/>
    </location>
</feature>
<evidence type="ECO:0000313" key="10">
    <source>
        <dbReference type="EMBL" id="TKR73830.1"/>
    </source>
</evidence>
<dbReference type="PROSITE" id="PS51407">
    <property type="entry name" value="LAMP_3"/>
    <property type="match status" value="1"/>
</dbReference>
<dbReference type="OrthoDB" id="6232933at2759"/>
<evidence type="ECO:0000256" key="5">
    <source>
        <dbReference type="ARBA" id="ARBA00023180"/>
    </source>
</evidence>
<dbReference type="Proteomes" id="UP000298663">
    <property type="component" value="Unassembled WGS sequence"/>
</dbReference>
<proteinExistence type="inferred from homology"/>
<evidence type="ECO:0000256" key="1">
    <source>
        <dbReference type="ARBA" id="ARBA00022692"/>
    </source>
</evidence>
<comment type="caution">
    <text evidence="10">The sequence shown here is derived from an EMBL/GenBank/DDBJ whole genome shotgun (WGS) entry which is preliminary data.</text>
</comment>
<dbReference type="PANTHER" id="PTHR11506">
    <property type="entry name" value="LYSOSOME-ASSOCIATED MEMBRANE GLYCOPROTEIN"/>
    <property type="match status" value="1"/>
</dbReference>
<dbReference type="GO" id="GO:0005765">
    <property type="term" value="C:lysosomal membrane"/>
    <property type="evidence" value="ECO:0007669"/>
    <property type="project" value="TreeGrafter"/>
</dbReference>
<gene>
    <name evidence="10" type="ORF">L596_021092</name>
</gene>
<feature type="signal peptide" evidence="9">
    <location>
        <begin position="1"/>
        <end position="19"/>
    </location>
</feature>
<dbReference type="GO" id="GO:0072594">
    <property type="term" value="P:establishment of protein localization to organelle"/>
    <property type="evidence" value="ECO:0007669"/>
    <property type="project" value="TreeGrafter"/>
</dbReference>
<protein>
    <submittedName>
        <fullName evidence="10">Uncharacterized protein</fullName>
    </submittedName>
</protein>
<dbReference type="PANTHER" id="PTHR11506:SF42">
    <property type="entry name" value="LYSOSOME-ASSOCIATED MEMBRANE GLYCOPROTEIN 5"/>
    <property type="match status" value="1"/>
</dbReference>
<reference evidence="10 11" key="2">
    <citation type="journal article" date="2019" name="G3 (Bethesda)">
        <title>Hybrid Assembly of the Genome of the Entomopathogenic Nematode Steinernema carpocapsae Identifies the X-Chromosome.</title>
        <authorList>
            <person name="Serra L."/>
            <person name="Macchietto M."/>
            <person name="Macias-Munoz A."/>
            <person name="McGill C.J."/>
            <person name="Rodriguez I.M."/>
            <person name="Rodriguez B."/>
            <person name="Murad R."/>
            <person name="Mortazavi A."/>
        </authorList>
    </citation>
    <scope>NUCLEOTIDE SEQUENCE [LARGE SCALE GENOMIC DNA]</scope>
    <source>
        <strain evidence="10 11">ALL</strain>
    </source>
</reference>
<evidence type="ECO:0000256" key="2">
    <source>
        <dbReference type="ARBA" id="ARBA00022729"/>
    </source>
</evidence>
<dbReference type="Gene3D" id="2.40.160.110">
    <property type="match status" value="1"/>
</dbReference>
<dbReference type="InterPro" id="IPR002000">
    <property type="entry name" value="Lysosome-assoc_membr_glycop"/>
</dbReference>
<comment type="caution">
    <text evidence="6">Lacks conserved residue(s) required for the propagation of feature annotation.</text>
</comment>
<evidence type="ECO:0000256" key="3">
    <source>
        <dbReference type="ARBA" id="ARBA00022989"/>
    </source>
</evidence>
<feature type="chain" id="PRO_5020382446" evidence="9">
    <location>
        <begin position="20"/>
        <end position="327"/>
    </location>
</feature>
<dbReference type="GO" id="GO:0031902">
    <property type="term" value="C:late endosome membrane"/>
    <property type="evidence" value="ECO:0007669"/>
    <property type="project" value="TreeGrafter"/>
</dbReference>
<dbReference type="STRING" id="34508.A0A4U5MVI9"/>
<dbReference type="EMBL" id="AZBU02000006">
    <property type="protein sequence ID" value="TKR73830.1"/>
    <property type="molecule type" value="Genomic_DNA"/>
</dbReference>
<accession>A0A4U5MVI9</accession>
<keyword evidence="4 6" id="KW-0472">Membrane</keyword>
<keyword evidence="5" id="KW-0325">Glycoprotein</keyword>
<name>A0A4U5MVI9_STECR</name>
<comment type="subcellular location">
    <subcellularLocation>
        <location evidence="6">Membrane</location>
        <topology evidence="6">Single-pass type I membrane protein</topology>
    </subcellularLocation>
</comment>
<evidence type="ECO:0000256" key="9">
    <source>
        <dbReference type="SAM" id="SignalP"/>
    </source>
</evidence>
<evidence type="ECO:0000256" key="8">
    <source>
        <dbReference type="SAM" id="Phobius"/>
    </source>
</evidence>
<evidence type="ECO:0000313" key="11">
    <source>
        <dbReference type="Proteomes" id="UP000298663"/>
    </source>
</evidence>